<dbReference type="GO" id="GO:0006528">
    <property type="term" value="P:asparagine metabolic process"/>
    <property type="evidence" value="ECO:0007669"/>
    <property type="project" value="InterPro"/>
</dbReference>
<dbReference type="EMBL" id="ATCF01000012">
    <property type="protein sequence ID" value="EPE00190.1"/>
    <property type="molecule type" value="Genomic_DNA"/>
</dbReference>
<evidence type="ECO:0000256" key="3">
    <source>
        <dbReference type="PIRSR" id="PIRSR001220-1"/>
    </source>
</evidence>
<protein>
    <submittedName>
        <fullName evidence="9">L-asparaginase, type II</fullName>
    </submittedName>
</protein>
<dbReference type="Gene3D" id="3.40.50.40">
    <property type="match status" value="1"/>
</dbReference>
<feature type="binding site" evidence="4">
    <location>
        <begin position="119"/>
        <end position="120"/>
    </location>
    <ligand>
        <name>substrate</name>
    </ligand>
</feature>
<dbReference type="PATRIC" id="fig|1203554.3.peg.940"/>
<dbReference type="Pfam" id="PF17763">
    <property type="entry name" value="Asparaginase_C"/>
    <property type="match status" value="1"/>
</dbReference>
<dbReference type="Pfam" id="PF00710">
    <property type="entry name" value="Asparaginase"/>
    <property type="match status" value="1"/>
</dbReference>
<dbReference type="CDD" id="cd08964">
    <property type="entry name" value="L-asparaginase_II"/>
    <property type="match status" value="1"/>
</dbReference>
<dbReference type="InterPro" id="IPR006034">
    <property type="entry name" value="Asparaginase/glutaminase-like"/>
</dbReference>
<dbReference type="Gene3D" id="3.40.50.1170">
    <property type="entry name" value="L-asparaginase, N-terminal domain"/>
    <property type="match status" value="1"/>
</dbReference>
<dbReference type="PIRSF" id="PIRSF500176">
    <property type="entry name" value="L_ASNase"/>
    <property type="match status" value="1"/>
</dbReference>
<dbReference type="SFLD" id="SFLDS00057">
    <property type="entry name" value="Glutaminase/Asparaginase"/>
    <property type="match status" value="1"/>
</dbReference>
<comment type="similarity">
    <text evidence="1 6">Belongs to the asparaginase 1 family.</text>
</comment>
<comment type="caution">
    <text evidence="9">The sequence shown here is derived from an EMBL/GenBank/DDBJ whole genome shotgun (WGS) entry which is preliminary data.</text>
</comment>
<dbReference type="SMART" id="SM00870">
    <property type="entry name" value="Asparaginase"/>
    <property type="match status" value="1"/>
</dbReference>
<evidence type="ECO:0000256" key="6">
    <source>
        <dbReference type="RuleBase" id="RU004456"/>
    </source>
</evidence>
<dbReference type="GO" id="GO:0004067">
    <property type="term" value="F:asparaginase activity"/>
    <property type="evidence" value="ECO:0007669"/>
    <property type="project" value="UniProtKB-UniRule"/>
</dbReference>
<accession>S3CI58</accession>
<dbReference type="InterPro" id="IPR027475">
    <property type="entry name" value="Asparaginase/glutaminase_AS2"/>
</dbReference>
<feature type="domain" description="Asparaginase/glutaminase C-terminal" evidence="8">
    <location>
        <begin position="245"/>
        <end position="344"/>
    </location>
</feature>
<sequence length="358" mass="37448">MLNSPQTAYNGAATQGRIFLIMTDSAKLPKIVILGTGGTIVSSGDDPLMLTGYRIKGLNVETLLCAVPELQYFARIEAHQIANIDSSSMTFSIWLELGRAIEKAAADPDTAGIVVTHGTDTMEETAWFTHLTAKTQKPIVFTGAMRPATALSADGPLNLLNAVRIAADPKAAGRGVLVALNDVILSARDAMKISPTNAAAFGPNVQGPLGLIAGAEILWLGRPERAFGSETPFSIPKLAALEIPRVDIVYSHADDDGVMVRAACDAGARAIVHAGTGNGSIHCCTDEALADAADAGVLIIRASRVTTGAVTTGLAEWQERGYVPAGTLTPQKARVLAQLVVAEYGQVQSALAEAFSKY</sequence>
<dbReference type="InterPro" id="IPR004550">
    <property type="entry name" value="AsnASE_II"/>
</dbReference>
<dbReference type="SUPFAM" id="SSF53774">
    <property type="entry name" value="Glutaminase/Asparaginase"/>
    <property type="match status" value="1"/>
</dbReference>
<evidence type="ECO:0000256" key="4">
    <source>
        <dbReference type="PIRSR" id="PIRSR001220-2"/>
    </source>
</evidence>
<evidence type="ECO:0000259" key="8">
    <source>
        <dbReference type="Pfam" id="PF17763"/>
    </source>
</evidence>
<dbReference type="PRINTS" id="PR00139">
    <property type="entry name" value="ASNGLNASE"/>
</dbReference>
<feature type="active site" description="O-isoaspartyl threonine intermediate" evidence="3">
    <location>
        <position position="39"/>
    </location>
</feature>
<dbReference type="InterPro" id="IPR040919">
    <property type="entry name" value="Asparaginase_C"/>
</dbReference>
<evidence type="ECO:0000256" key="1">
    <source>
        <dbReference type="ARBA" id="ARBA00010518"/>
    </source>
</evidence>
<proteinExistence type="inferred from homology"/>
<evidence type="ECO:0000313" key="10">
    <source>
        <dbReference type="Proteomes" id="UP000014400"/>
    </source>
</evidence>
<evidence type="ECO:0000313" key="9">
    <source>
        <dbReference type="EMBL" id="EPE00190.1"/>
    </source>
</evidence>
<name>S3CI58_9BURK</name>
<keyword evidence="10" id="KW-1185">Reference proteome</keyword>
<dbReference type="PANTHER" id="PTHR11707:SF28">
    <property type="entry name" value="60 KDA LYSOPHOSPHOLIPASE"/>
    <property type="match status" value="1"/>
</dbReference>
<dbReference type="InterPro" id="IPR027473">
    <property type="entry name" value="L-asparaginase_C"/>
</dbReference>
<dbReference type="eggNOG" id="COG0252">
    <property type="taxonomic scope" value="Bacteria"/>
</dbReference>
<dbReference type="InterPro" id="IPR036152">
    <property type="entry name" value="Asp/glu_Ase-like_sf"/>
</dbReference>
<dbReference type="PIRSF" id="PIRSF001220">
    <property type="entry name" value="L-ASNase_gatD"/>
    <property type="match status" value="1"/>
</dbReference>
<dbReference type="PROSITE" id="PS00917">
    <property type="entry name" value="ASN_GLN_ASE_2"/>
    <property type="match status" value="1"/>
</dbReference>
<dbReference type="InterPro" id="IPR037152">
    <property type="entry name" value="L-asparaginase_N_sf"/>
</dbReference>
<evidence type="ECO:0000259" key="7">
    <source>
        <dbReference type="Pfam" id="PF00710"/>
    </source>
</evidence>
<dbReference type="Proteomes" id="UP000014400">
    <property type="component" value="Unassembled WGS sequence"/>
</dbReference>
<evidence type="ECO:0000256" key="2">
    <source>
        <dbReference type="ARBA" id="ARBA00022801"/>
    </source>
</evidence>
<dbReference type="STRING" id="1203554.HMPREF1476_00919"/>
<gene>
    <name evidence="9" type="ORF">HMPREF1476_00919</name>
</gene>
<dbReference type="AlphaFoldDB" id="S3CI58"/>
<organism evidence="9 10">
    <name type="scientific">Sutterella wadsworthensis HGA0223</name>
    <dbReference type="NCBI Taxonomy" id="1203554"/>
    <lineage>
        <taxon>Bacteria</taxon>
        <taxon>Pseudomonadati</taxon>
        <taxon>Pseudomonadota</taxon>
        <taxon>Betaproteobacteria</taxon>
        <taxon>Burkholderiales</taxon>
        <taxon>Sutterellaceae</taxon>
        <taxon>Sutterella</taxon>
    </lineage>
</organism>
<dbReference type="FunFam" id="3.40.50.1170:FF:000001">
    <property type="entry name" value="L-asparaginase 2"/>
    <property type="match status" value="1"/>
</dbReference>
<dbReference type="NCBIfam" id="TIGR00520">
    <property type="entry name" value="asnASE_II"/>
    <property type="match status" value="1"/>
</dbReference>
<evidence type="ECO:0000256" key="5">
    <source>
        <dbReference type="PROSITE-ProRule" id="PRU10100"/>
    </source>
</evidence>
<dbReference type="PROSITE" id="PS51732">
    <property type="entry name" value="ASN_GLN_ASE_3"/>
    <property type="match status" value="1"/>
</dbReference>
<feature type="domain" description="L-asparaginase N-terminal" evidence="7">
    <location>
        <begin position="30"/>
        <end position="222"/>
    </location>
</feature>
<reference evidence="9 10" key="1">
    <citation type="submission" date="2013-04" db="EMBL/GenBank/DDBJ databases">
        <title>The Genome Sequence of Sutterella wadsworthensis HGA0223.</title>
        <authorList>
            <consortium name="The Broad Institute Genomics Platform"/>
            <person name="Earl A."/>
            <person name="Ward D."/>
            <person name="Feldgarden M."/>
            <person name="Gevers D."/>
            <person name="Schmidt T.M."/>
            <person name="Dover J."/>
            <person name="Dai D."/>
            <person name="Walker B."/>
            <person name="Young S."/>
            <person name="Zeng Q."/>
            <person name="Gargeya S."/>
            <person name="Fitzgerald M."/>
            <person name="Haas B."/>
            <person name="Abouelleil A."/>
            <person name="Allen A.W."/>
            <person name="Alvarado L."/>
            <person name="Arachchi H.M."/>
            <person name="Berlin A.M."/>
            <person name="Chapman S.B."/>
            <person name="Gainer-Dewar J."/>
            <person name="Goldberg J."/>
            <person name="Griggs A."/>
            <person name="Gujja S."/>
            <person name="Hansen M."/>
            <person name="Howarth C."/>
            <person name="Imamovic A."/>
            <person name="Ireland A."/>
            <person name="Larimer J."/>
            <person name="McCowan C."/>
            <person name="Murphy C."/>
            <person name="Pearson M."/>
            <person name="Poon T.W."/>
            <person name="Priest M."/>
            <person name="Roberts A."/>
            <person name="Saif S."/>
            <person name="Shea T."/>
            <person name="Sisk P."/>
            <person name="Sykes S."/>
            <person name="Wortman J."/>
            <person name="Nusbaum C."/>
            <person name="Birren B."/>
        </authorList>
    </citation>
    <scope>NUCLEOTIDE SEQUENCE [LARGE SCALE GENOMIC DNA]</scope>
    <source>
        <strain evidence="9 10">HGA0223</strain>
    </source>
</reference>
<feature type="active site" evidence="5">
    <location>
        <position position="119"/>
    </location>
</feature>
<keyword evidence="2" id="KW-0378">Hydrolase</keyword>
<dbReference type="InterPro" id="IPR027474">
    <property type="entry name" value="L-asparaginase_N"/>
</dbReference>
<dbReference type="PANTHER" id="PTHR11707">
    <property type="entry name" value="L-ASPARAGINASE"/>
    <property type="match status" value="1"/>
</dbReference>
<feature type="binding site" evidence="4">
    <location>
        <position position="86"/>
    </location>
    <ligand>
        <name>substrate</name>
    </ligand>
</feature>
<dbReference type="HOGENOM" id="CLU_019134_1_2_4"/>